<protein>
    <submittedName>
        <fullName evidence="1">Uncharacterized protein</fullName>
    </submittedName>
</protein>
<dbReference type="AlphaFoldDB" id="A0A174T6S0"/>
<dbReference type="Proteomes" id="UP000095455">
    <property type="component" value="Unassembled WGS sequence"/>
</dbReference>
<dbReference type="EMBL" id="CYYK01000002">
    <property type="protein sequence ID" value="CUN69552.1"/>
    <property type="molecule type" value="Genomic_DNA"/>
</dbReference>
<accession>A0A174T6S0</accession>
<sequence length="47" mass="5533">MKPKASESEVFDFLTFVSVNDIDKNNRVFTIKILTLWHSLFMLEKSI</sequence>
<organism evidence="1 4">
    <name type="scientific">Parabacteroides distasonis</name>
    <dbReference type="NCBI Taxonomy" id="823"/>
    <lineage>
        <taxon>Bacteria</taxon>
        <taxon>Pseudomonadati</taxon>
        <taxon>Bacteroidota</taxon>
        <taxon>Bacteroidia</taxon>
        <taxon>Bacteroidales</taxon>
        <taxon>Tannerellaceae</taxon>
        <taxon>Parabacteroides</taxon>
    </lineage>
</organism>
<proteinExistence type="predicted"/>
<gene>
    <name evidence="2" type="ORF">ERS852380_00866</name>
    <name evidence="1" type="ORF">ERS852429_04086</name>
</gene>
<dbReference type="Proteomes" id="UP000095591">
    <property type="component" value="Unassembled WGS sequence"/>
</dbReference>
<evidence type="ECO:0000313" key="4">
    <source>
        <dbReference type="Proteomes" id="UP000095591"/>
    </source>
</evidence>
<name>A0A174T6S0_PARDI</name>
<reference evidence="3 4" key="1">
    <citation type="submission" date="2015-09" db="EMBL/GenBank/DDBJ databases">
        <authorList>
            <consortium name="Pathogen Informatics"/>
        </authorList>
    </citation>
    <scope>NUCLEOTIDE SEQUENCE [LARGE SCALE GENOMIC DNA]</scope>
    <source>
        <strain evidence="2 3">2789STDY5608822</strain>
        <strain evidence="1 4">2789STDY5608872</strain>
    </source>
</reference>
<dbReference type="EMBL" id="CYXP01000012">
    <property type="protein sequence ID" value="CUN32609.1"/>
    <property type="molecule type" value="Genomic_DNA"/>
</dbReference>
<evidence type="ECO:0000313" key="2">
    <source>
        <dbReference type="EMBL" id="CUN69552.1"/>
    </source>
</evidence>
<evidence type="ECO:0000313" key="3">
    <source>
        <dbReference type="Proteomes" id="UP000095455"/>
    </source>
</evidence>
<evidence type="ECO:0000313" key="1">
    <source>
        <dbReference type="EMBL" id="CUN32609.1"/>
    </source>
</evidence>